<keyword evidence="3" id="KW-1185">Reference proteome</keyword>
<organism evidence="2 3">
    <name type="scientific">Chlamydomonas eustigma</name>
    <dbReference type="NCBI Taxonomy" id="1157962"/>
    <lineage>
        <taxon>Eukaryota</taxon>
        <taxon>Viridiplantae</taxon>
        <taxon>Chlorophyta</taxon>
        <taxon>core chlorophytes</taxon>
        <taxon>Chlorophyceae</taxon>
        <taxon>CS clade</taxon>
        <taxon>Chlamydomonadales</taxon>
        <taxon>Chlamydomonadaceae</taxon>
        <taxon>Chlamydomonas</taxon>
    </lineage>
</organism>
<reference evidence="2 3" key="1">
    <citation type="submission" date="2017-08" db="EMBL/GenBank/DDBJ databases">
        <title>Acidophilic green algal genome provides insights into adaptation to an acidic environment.</title>
        <authorList>
            <person name="Hirooka S."/>
            <person name="Hirose Y."/>
            <person name="Kanesaki Y."/>
            <person name="Higuchi S."/>
            <person name="Fujiwara T."/>
            <person name="Onuma R."/>
            <person name="Era A."/>
            <person name="Ohbayashi R."/>
            <person name="Uzuka A."/>
            <person name="Nozaki H."/>
            <person name="Yoshikawa H."/>
            <person name="Miyagishima S.Y."/>
        </authorList>
    </citation>
    <scope>NUCLEOTIDE SEQUENCE [LARGE SCALE GENOMIC DNA]</scope>
    <source>
        <strain evidence="2 3">NIES-2499</strain>
    </source>
</reference>
<protein>
    <submittedName>
        <fullName evidence="2">Uncharacterized protein</fullName>
    </submittedName>
</protein>
<dbReference type="EMBL" id="BEGY01000089">
    <property type="protein sequence ID" value="GAX82947.1"/>
    <property type="molecule type" value="Genomic_DNA"/>
</dbReference>
<feature type="region of interest" description="Disordered" evidence="1">
    <location>
        <begin position="648"/>
        <end position="668"/>
    </location>
</feature>
<name>A0A250XIP2_9CHLO</name>
<proteinExistence type="predicted"/>
<evidence type="ECO:0000313" key="3">
    <source>
        <dbReference type="Proteomes" id="UP000232323"/>
    </source>
</evidence>
<evidence type="ECO:0000313" key="2">
    <source>
        <dbReference type="EMBL" id="GAX82947.1"/>
    </source>
</evidence>
<sequence length="827" mass="92152">MASTVAAPERRFARGAQLVAAIKLNPSLVGKIMNTQHYSSKSGSAHQSTSGTTTSLMLNYIPPPPRTLEEKVGGGGGPQDLWDAFREVERQKQQVLQAMKACLSPLLTKSTVQELNAWYPDWGFILRAAEQAAKEVVMVLFKCSNLIIRRALKDLVRERKRRQENERLMAAIRQVKMEYLLAASTRQQQMQPCMAQSLVAGTLNPVQYVAVLPSFPSPNHCSKIISLITPDVRAARHPTTITTTVEGGEALEGHLREHSAAAGKQLSRSDSRPEGWTAFEVRGDYDPFQCTSSLEVTAVLAQKACHTADMLSEPLDKPCLDGWSEPPALIQGSILAAEALVHLEQQQQYHQGDEVVDIDGVKRGHVIASRELIWELLNERWFEHMSDDVYSNYQTAAKSGWDAPKIRLAELAFLTFLSMHSAYFLGFGSEEDEHCVCDFSRCFRLCLDEMMLLTSPLGGRTFVFNNYCRPHFEHRLPFIMVRLRKELDGVVWSDYTPNLQLSVQPGDTALLVSSCRRLPPHHPTALSSMDLSSPPSIRQGVVQQQQEVSSSIMDTVNGEDYFKLEEGQAMGTRRRNWRVKVKYVDSPLKTRPSQSTIKLWRPVMQQQQSAGTSDLYLEAGGLLPSRSGAWSHHSSWRGLRSQGVVRKYSRPDLSGGSRRPMVQSVDESTLQCQQRRVVAAGGSDRKETSIQGHSIMSLFSTKEGRNSVMPVHQPLLLLPNKGGATCNKWSQQGDSDGMCSPTTCGSEEVLTEGDECALGPTPMAKSSRPNDKRPLSNIVLDWFDDDLTDGENRPSWDQSLVQPPLRLSQCNGTWMVPAARRVIARRK</sequence>
<gene>
    <name evidence="2" type="ORF">CEUSTIGMA_g10374.t1</name>
</gene>
<dbReference type="Proteomes" id="UP000232323">
    <property type="component" value="Unassembled WGS sequence"/>
</dbReference>
<evidence type="ECO:0000256" key="1">
    <source>
        <dbReference type="SAM" id="MobiDB-lite"/>
    </source>
</evidence>
<accession>A0A250XIP2</accession>
<comment type="caution">
    <text evidence="2">The sequence shown here is derived from an EMBL/GenBank/DDBJ whole genome shotgun (WGS) entry which is preliminary data.</text>
</comment>
<dbReference type="AlphaFoldDB" id="A0A250XIP2"/>